<keyword evidence="2" id="KW-1185">Reference proteome</keyword>
<protein>
    <submittedName>
        <fullName evidence="1">Uncharacterized protein</fullName>
    </submittedName>
</protein>
<comment type="caution">
    <text evidence="1">The sequence shown here is derived from an EMBL/GenBank/DDBJ whole genome shotgun (WGS) entry which is preliminary data.</text>
</comment>
<evidence type="ECO:0000313" key="2">
    <source>
        <dbReference type="Proteomes" id="UP000649739"/>
    </source>
</evidence>
<accession>A0A8J3BC01</accession>
<proteinExistence type="predicted"/>
<evidence type="ECO:0000313" key="1">
    <source>
        <dbReference type="EMBL" id="GGK02785.1"/>
    </source>
</evidence>
<dbReference type="EMBL" id="BMQB01000008">
    <property type="protein sequence ID" value="GGK02785.1"/>
    <property type="molecule type" value="Genomic_DNA"/>
</dbReference>
<dbReference type="RefSeq" id="WP_189171337.1">
    <property type="nucleotide sequence ID" value="NZ_BMQB01000008.1"/>
</dbReference>
<organism evidence="1 2">
    <name type="scientific">Pilimelia anulata</name>
    <dbReference type="NCBI Taxonomy" id="53371"/>
    <lineage>
        <taxon>Bacteria</taxon>
        <taxon>Bacillati</taxon>
        <taxon>Actinomycetota</taxon>
        <taxon>Actinomycetes</taxon>
        <taxon>Micromonosporales</taxon>
        <taxon>Micromonosporaceae</taxon>
        <taxon>Pilimelia</taxon>
    </lineage>
</organism>
<name>A0A8J3BC01_9ACTN</name>
<sequence>MAAPILVLGLGACGGDDSAGAPTHPVGRASATDPGADVYDDNDELTDAPYADIVSIDALRSATKLELRYATRKPLDPTKDPNWVSDSSYTDVLLETTGDDKEDFDVEYGVLDGGLYVDVYRVDTQEEPPVLCTGEAEFSENTHVATVPLDCLGDPDAIGYRVETVYDQEADAEDSLAAYDAAPDAGFVTVH</sequence>
<gene>
    <name evidence="1" type="ORF">GCM10010123_35950</name>
</gene>
<dbReference type="AlphaFoldDB" id="A0A8J3BC01"/>
<reference evidence="1" key="2">
    <citation type="submission" date="2020-09" db="EMBL/GenBank/DDBJ databases">
        <authorList>
            <person name="Sun Q."/>
            <person name="Ohkuma M."/>
        </authorList>
    </citation>
    <scope>NUCLEOTIDE SEQUENCE</scope>
    <source>
        <strain evidence="1">JCM 3090</strain>
    </source>
</reference>
<dbReference type="Proteomes" id="UP000649739">
    <property type="component" value="Unassembled WGS sequence"/>
</dbReference>
<reference evidence="1" key="1">
    <citation type="journal article" date="2014" name="Int. J. Syst. Evol. Microbiol.">
        <title>Complete genome sequence of Corynebacterium casei LMG S-19264T (=DSM 44701T), isolated from a smear-ripened cheese.</title>
        <authorList>
            <consortium name="US DOE Joint Genome Institute (JGI-PGF)"/>
            <person name="Walter F."/>
            <person name="Albersmeier A."/>
            <person name="Kalinowski J."/>
            <person name="Ruckert C."/>
        </authorList>
    </citation>
    <scope>NUCLEOTIDE SEQUENCE</scope>
    <source>
        <strain evidence="1">JCM 3090</strain>
    </source>
</reference>